<reference evidence="12 13" key="1">
    <citation type="submission" date="2020-11" db="EMBL/GenBank/DDBJ databases">
        <title>Erythrobacter sediminis sp. nov., a marine bacterium from a tidal flat of Garorim Bay.</title>
        <authorList>
            <person name="Kim D."/>
            <person name="Yoo Y."/>
            <person name="Kim J.-J."/>
        </authorList>
    </citation>
    <scope>NUCLEOTIDE SEQUENCE [LARGE SCALE GENOMIC DNA]</scope>
    <source>
        <strain evidence="12 13">JGD-13</strain>
    </source>
</reference>
<keyword evidence="3" id="KW-0001">2Fe-2S</keyword>
<keyword evidence="9" id="KW-0472">Membrane</keyword>
<dbReference type="Proteomes" id="UP000602442">
    <property type="component" value="Unassembled WGS sequence"/>
</dbReference>
<dbReference type="SUPFAM" id="SSF50022">
    <property type="entry name" value="ISP domain"/>
    <property type="match status" value="1"/>
</dbReference>
<evidence type="ECO:0000256" key="9">
    <source>
        <dbReference type="ARBA" id="ARBA00023136"/>
    </source>
</evidence>
<protein>
    <submittedName>
        <fullName evidence="12">Rieske 2Fe-2S domain-containing protein</fullName>
    </submittedName>
</protein>
<dbReference type="SUPFAM" id="SSF55961">
    <property type="entry name" value="Bet v1-like"/>
    <property type="match status" value="1"/>
</dbReference>
<keyword evidence="2" id="KW-0812">Transmembrane</keyword>
<keyword evidence="8" id="KW-0411">Iron-sulfur</keyword>
<dbReference type="Pfam" id="PF00355">
    <property type="entry name" value="Rieske"/>
    <property type="match status" value="1"/>
</dbReference>
<keyword evidence="13" id="KW-1185">Reference proteome</keyword>
<evidence type="ECO:0000256" key="3">
    <source>
        <dbReference type="ARBA" id="ARBA00022714"/>
    </source>
</evidence>
<feature type="region of interest" description="Disordered" evidence="10">
    <location>
        <begin position="1"/>
        <end position="21"/>
    </location>
</feature>
<dbReference type="RefSeq" id="WP_197922408.1">
    <property type="nucleotide sequence ID" value="NZ_CAWPTA010000009.1"/>
</dbReference>
<dbReference type="PANTHER" id="PTHR21266">
    <property type="entry name" value="IRON-SULFUR DOMAIN CONTAINING PROTEIN"/>
    <property type="match status" value="1"/>
</dbReference>
<dbReference type="Gene3D" id="2.102.10.10">
    <property type="entry name" value="Rieske [2Fe-2S] iron-sulphur domain"/>
    <property type="match status" value="1"/>
</dbReference>
<evidence type="ECO:0000256" key="2">
    <source>
        <dbReference type="ARBA" id="ARBA00022692"/>
    </source>
</evidence>
<dbReference type="PANTHER" id="PTHR21266:SF32">
    <property type="entry name" value="CHOLESTEROL 7-DESATURASE NVD"/>
    <property type="match status" value="1"/>
</dbReference>
<evidence type="ECO:0000313" key="13">
    <source>
        <dbReference type="Proteomes" id="UP000602442"/>
    </source>
</evidence>
<evidence type="ECO:0000256" key="10">
    <source>
        <dbReference type="SAM" id="MobiDB-lite"/>
    </source>
</evidence>
<name>A0ABS0N6L1_9SPHN</name>
<dbReference type="CDD" id="cd03469">
    <property type="entry name" value="Rieske_RO_Alpha_N"/>
    <property type="match status" value="1"/>
</dbReference>
<evidence type="ECO:0000256" key="4">
    <source>
        <dbReference type="ARBA" id="ARBA00022723"/>
    </source>
</evidence>
<evidence type="ECO:0000256" key="6">
    <source>
        <dbReference type="ARBA" id="ARBA00023002"/>
    </source>
</evidence>
<evidence type="ECO:0000313" key="12">
    <source>
        <dbReference type="EMBL" id="MBH5323467.1"/>
    </source>
</evidence>
<feature type="domain" description="Rieske" evidence="11">
    <location>
        <begin position="37"/>
        <end position="139"/>
    </location>
</feature>
<dbReference type="InterPro" id="IPR036922">
    <property type="entry name" value="Rieske_2Fe-2S_sf"/>
</dbReference>
<sequence>MEQQTLQRSAAAASKPRNEKLNWPLIPEGEGGFSQVWNPICLSSDVEAGQVKGYDFLDGKIVVFRGEDGVAQVLSAFCPHMGANLAKGDVKGNELRCAFHHWKFDRGGACTEIRVGDPVPKSAKVFRFPTKEKYGLIWAFNGDEPLYDLPSFSENEDDLLFKTEFHSHIPHDPAIGVAGAFDMQHFWAVHEFEVDLAKHDKDFTFHDHHAHQKITATIIADGSPVRWEVDVFGTNLIFMEGTNDGLWHGHISASCQRRPGETEMFMITCVKKEVGREALEMIAGHHNHEAQKDVDLLETSRFNWGTVTRTDKALGKWLRYVRDYPRAHPSDGFI</sequence>
<gene>
    <name evidence="12" type="ORF">I5L03_12830</name>
</gene>
<keyword evidence="5" id="KW-1133">Transmembrane helix</keyword>
<evidence type="ECO:0000256" key="5">
    <source>
        <dbReference type="ARBA" id="ARBA00022989"/>
    </source>
</evidence>
<organism evidence="12 13">
    <name type="scientific">Aurantiacibacter sediminis</name>
    <dbReference type="NCBI Taxonomy" id="2793064"/>
    <lineage>
        <taxon>Bacteria</taxon>
        <taxon>Pseudomonadati</taxon>
        <taxon>Pseudomonadota</taxon>
        <taxon>Alphaproteobacteria</taxon>
        <taxon>Sphingomonadales</taxon>
        <taxon>Erythrobacteraceae</taxon>
        <taxon>Aurantiacibacter</taxon>
    </lineage>
</organism>
<evidence type="ECO:0000256" key="8">
    <source>
        <dbReference type="ARBA" id="ARBA00023014"/>
    </source>
</evidence>
<evidence type="ECO:0000259" key="11">
    <source>
        <dbReference type="PROSITE" id="PS51296"/>
    </source>
</evidence>
<accession>A0ABS0N6L1</accession>
<dbReference type="InterPro" id="IPR050584">
    <property type="entry name" value="Cholesterol_7-desaturase"/>
</dbReference>
<comment type="caution">
    <text evidence="12">The sequence shown here is derived from an EMBL/GenBank/DDBJ whole genome shotgun (WGS) entry which is preliminary data.</text>
</comment>
<evidence type="ECO:0000256" key="7">
    <source>
        <dbReference type="ARBA" id="ARBA00023004"/>
    </source>
</evidence>
<comment type="subcellular location">
    <subcellularLocation>
        <location evidence="1">Membrane</location>
    </subcellularLocation>
</comment>
<dbReference type="InterPro" id="IPR017941">
    <property type="entry name" value="Rieske_2Fe-2S"/>
</dbReference>
<dbReference type="EMBL" id="JAEANY010000004">
    <property type="protein sequence ID" value="MBH5323467.1"/>
    <property type="molecule type" value="Genomic_DNA"/>
</dbReference>
<keyword evidence="7" id="KW-0408">Iron</keyword>
<evidence type="ECO:0000256" key="1">
    <source>
        <dbReference type="ARBA" id="ARBA00004370"/>
    </source>
</evidence>
<keyword evidence="4" id="KW-0479">Metal-binding</keyword>
<proteinExistence type="predicted"/>
<keyword evidence="6" id="KW-0560">Oxidoreductase</keyword>
<dbReference type="PROSITE" id="PS51296">
    <property type="entry name" value="RIESKE"/>
    <property type="match status" value="1"/>
</dbReference>